<feature type="transmembrane region" description="Helical" evidence="1">
    <location>
        <begin position="369"/>
        <end position="385"/>
    </location>
</feature>
<dbReference type="Pfam" id="PF02793">
    <property type="entry name" value="HRM"/>
    <property type="match status" value="1"/>
</dbReference>
<gene>
    <name evidence="3" type="ORF">ACOC_LOCUS5823</name>
</gene>
<dbReference type="STRING" id="334426.A0A158PGY6"/>
<dbReference type="InterPro" id="IPR001879">
    <property type="entry name" value="GPCR_2_extracellular_dom"/>
</dbReference>
<keyword evidence="1" id="KW-0472">Membrane</keyword>
<dbReference type="OMA" id="NISHTMC"/>
<dbReference type="Gene3D" id="1.20.1070.10">
    <property type="entry name" value="Rhodopsin 7-helix transmembrane proteins"/>
    <property type="match status" value="1"/>
</dbReference>
<feature type="domain" description="G-protein coupled receptors family 2 profile 1" evidence="2">
    <location>
        <begin position="98"/>
        <end position="164"/>
    </location>
</feature>
<reference evidence="3 4" key="2">
    <citation type="submission" date="2018-11" db="EMBL/GenBank/DDBJ databases">
        <authorList>
            <consortium name="Pathogen Informatics"/>
        </authorList>
    </citation>
    <scope>NUCLEOTIDE SEQUENCE [LARGE SCALE GENOMIC DNA]</scope>
    <source>
        <strain evidence="3 4">Costa Rica</strain>
    </source>
</reference>
<evidence type="ECO:0000313" key="5">
    <source>
        <dbReference type="WBParaSite" id="ACOC_0000582201-mRNA-1"/>
    </source>
</evidence>
<dbReference type="SMART" id="SM00008">
    <property type="entry name" value="HormR"/>
    <property type="match status" value="1"/>
</dbReference>
<dbReference type="OrthoDB" id="26203at2759"/>
<dbReference type="GO" id="GO:0004930">
    <property type="term" value="F:G protein-coupled receptor activity"/>
    <property type="evidence" value="ECO:0007669"/>
    <property type="project" value="InterPro"/>
</dbReference>
<sequence length="605" mass="67123">MLKTVLNPGFVGINCERSAALQTCPPGFWGKFPYCKLCSCPEGFETQCNKENGECRCPKFQYSLGGRCVSCECGYGASTLQCSTDGQCQCGGEASGRRCDRCILDNHVLDAKTLKCLPVRGHCPSQIQFGVQWPTTPKGTTARQSCPNAQTGLATRSCSEDGRWLESSQVISSSDSFRLDHVAHNHVKDMWFTETLVMATGKIAAHESPEGYIELIRKLWKYARLLYDTHVQMPYLQPFQISSEYIVFSMDVLDFSNTLPKYNNFIDRRPKGFPSVSIHVENATQDTHSSWSTRYAKLVALNISHTMCEFSTGGVYTVFATADSTSYIQLSHSNIIVAPILAALALMLCVISIVLALTRKAAGARRIRLGFIITFMLNVINLYFLNKVQLNESLCPLRNGILSFTSSAPFIWLFLHSLHLYRMLSEGSANSSGTLCFLLGVVLPGILSCATFLFGFHCAFDPQQWLFWITVTPIALMLLEIICNITLLVACIYIVIWSAYPGGREFSNTTTTMWLDTSQKSGIAESVALRCESPLLPEPVNETWLPEAIPADPYLTSTPIRDHDRDRENPVANAILSPADKILSDGLGHVYGEDLCDYLLPISFL</sequence>
<dbReference type="PROSITE" id="PS50227">
    <property type="entry name" value="G_PROTEIN_RECEP_F2_3"/>
    <property type="match status" value="1"/>
</dbReference>
<dbReference type="GO" id="GO:0016020">
    <property type="term" value="C:membrane"/>
    <property type="evidence" value="ECO:0007669"/>
    <property type="project" value="InterPro"/>
</dbReference>
<keyword evidence="1" id="KW-0812">Transmembrane</keyword>
<feature type="transmembrane region" description="Helical" evidence="1">
    <location>
        <begin position="397"/>
        <end position="415"/>
    </location>
</feature>
<dbReference type="EMBL" id="UYYA01003896">
    <property type="protein sequence ID" value="VDM57408.1"/>
    <property type="molecule type" value="Genomic_DNA"/>
</dbReference>
<feature type="transmembrane region" description="Helical" evidence="1">
    <location>
        <begin position="466"/>
        <end position="496"/>
    </location>
</feature>
<keyword evidence="4" id="KW-1185">Reference proteome</keyword>
<dbReference type="Proteomes" id="UP000267027">
    <property type="component" value="Unassembled WGS sequence"/>
</dbReference>
<proteinExistence type="predicted"/>
<feature type="transmembrane region" description="Helical" evidence="1">
    <location>
        <begin position="335"/>
        <end position="357"/>
    </location>
</feature>
<evidence type="ECO:0000259" key="2">
    <source>
        <dbReference type="PROSITE" id="PS50227"/>
    </source>
</evidence>
<organism evidence="5">
    <name type="scientific">Angiostrongylus costaricensis</name>
    <name type="common">Nematode worm</name>
    <dbReference type="NCBI Taxonomy" id="334426"/>
    <lineage>
        <taxon>Eukaryota</taxon>
        <taxon>Metazoa</taxon>
        <taxon>Ecdysozoa</taxon>
        <taxon>Nematoda</taxon>
        <taxon>Chromadorea</taxon>
        <taxon>Rhabditida</taxon>
        <taxon>Rhabditina</taxon>
        <taxon>Rhabditomorpha</taxon>
        <taxon>Strongyloidea</taxon>
        <taxon>Metastrongylidae</taxon>
        <taxon>Angiostrongylus</taxon>
    </lineage>
</organism>
<accession>A0A158PGY6</accession>
<protein>
    <submittedName>
        <fullName evidence="5">G_PROTEIN_RECEP_F2_3 domain-containing protein</fullName>
    </submittedName>
</protein>
<keyword evidence="1" id="KW-1133">Transmembrane helix</keyword>
<dbReference type="SUPFAM" id="SSF111418">
    <property type="entry name" value="Hormone receptor domain"/>
    <property type="match status" value="1"/>
</dbReference>
<dbReference type="InterPro" id="IPR036445">
    <property type="entry name" value="GPCR_2_extracell_dom_sf"/>
</dbReference>
<evidence type="ECO:0000313" key="3">
    <source>
        <dbReference type="EMBL" id="VDM57408.1"/>
    </source>
</evidence>
<feature type="transmembrane region" description="Helical" evidence="1">
    <location>
        <begin position="435"/>
        <end position="454"/>
    </location>
</feature>
<name>A0A158PGY6_ANGCS</name>
<evidence type="ECO:0000256" key="1">
    <source>
        <dbReference type="SAM" id="Phobius"/>
    </source>
</evidence>
<dbReference type="WBParaSite" id="ACOC_0000582201-mRNA-1">
    <property type="protein sequence ID" value="ACOC_0000582201-mRNA-1"/>
    <property type="gene ID" value="ACOC_0000582201"/>
</dbReference>
<evidence type="ECO:0000313" key="4">
    <source>
        <dbReference type="Proteomes" id="UP000267027"/>
    </source>
</evidence>
<reference evidence="5" key="1">
    <citation type="submission" date="2016-04" db="UniProtKB">
        <authorList>
            <consortium name="WormBaseParasite"/>
        </authorList>
    </citation>
    <scope>IDENTIFICATION</scope>
</reference>
<dbReference type="AlphaFoldDB" id="A0A158PGY6"/>
<dbReference type="CDD" id="cd00055">
    <property type="entry name" value="EGF_Lam"/>
    <property type="match status" value="1"/>
</dbReference>
<dbReference type="InterPro" id="IPR002049">
    <property type="entry name" value="LE_dom"/>
</dbReference>
<dbReference type="Gene3D" id="4.10.1240.10">
    <property type="entry name" value="GPCR, family 2, extracellular hormone receptor domain"/>
    <property type="match status" value="1"/>
</dbReference>